<sequence length="41" mass="4435">MSTQALAVIVIAYRQKGFYSVIATLPATGPLAPFSMENETF</sequence>
<reference evidence="1" key="1">
    <citation type="journal article" date="2021" name="Proc. Natl. Acad. Sci. U.S.A.">
        <title>A Catalog of Tens of Thousands of Viruses from Human Metagenomes Reveals Hidden Associations with Chronic Diseases.</title>
        <authorList>
            <person name="Tisza M.J."/>
            <person name="Buck C.B."/>
        </authorList>
    </citation>
    <scope>NUCLEOTIDE SEQUENCE</scope>
    <source>
        <strain evidence="1">CtGBP5</strain>
    </source>
</reference>
<name>A0A8S5PAR7_9CAUD</name>
<accession>A0A8S5PAR7</accession>
<proteinExistence type="predicted"/>
<evidence type="ECO:0000313" key="1">
    <source>
        <dbReference type="EMBL" id="DAE04066.1"/>
    </source>
</evidence>
<organism evidence="1">
    <name type="scientific">Myoviridae sp. ctGBP5</name>
    <dbReference type="NCBI Taxonomy" id="2825071"/>
    <lineage>
        <taxon>Viruses</taxon>
        <taxon>Duplodnaviria</taxon>
        <taxon>Heunggongvirae</taxon>
        <taxon>Uroviricota</taxon>
        <taxon>Caudoviricetes</taxon>
    </lineage>
</organism>
<protein>
    <submittedName>
        <fullName evidence="1">Uncharacterized protein</fullName>
    </submittedName>
</protein>
<dbReference type="EMBL" id="BK015383">
    <property type="protein sequence ID" value="DAE04066.1"/>
    <property type="molecule type" value="Genomic_DNA"/>
</dbReference>